<dbReference type="PANTHER" id="PTHR43808:SF8">
    <property type="entry name" value="PEPTIDASE M20 DIMERISATION DOMAIN-CONTAINING PROTEIN"/>
    <property type="match status" value="1"/>
</dbReference>
<dbReference type="FunFam" id="1.10.150.900:FF:000002">
    <property type="entry name" value="M20/M25/M40 family peptidase"/>
    <property type="match status" value="1"/>
</dbReference>
<dbReference type="Gene3D" id="1.10.150.900">
    <property type="match status" value="1"/>
</dbReference>
<evidence type="ECO:0000313" key="8">
    <source>
        <dbReference type="EMBL" id="GHH85580.1"/>
    </source>
</evidence>
<evidence type="ECO:0000256" key="2">
    <source>
        <dbReference type="ARBA" id="ARBA00006247"/>
    </source>
</evidence>
<evidence type="ECO:0000313" key="9">
    <source>
        <dbReference type="Proteomes" id="UP000603708"/>
    </source>
</evidence>
<keyword evidence="3" id="KW-0479">Metal-binding</keyword>
<dbReference type="EMBL" id="BNCD01000019">
    <property type="protein sequence ID" value="GHH85580.1"/>
    <property type="molecule type" value="Genomic_DNA"/>
</dbReference>
<dbReference type="SUPFAM" id="SSF53187">
    <property type="entry name" value="Zn-dependent exopeptidases"/>
    <property type="match status" value="1"/>
</dbReference>
<evidence type="ECO:0000256" key="6">
    <source>
        <dbReference type="SAM" id="MobiDB-lite"/>
    </source>
</evidence>
<sequence>MAEQSGTADGPEKPVATQPPSVNGRVPGAASGAPAAGALGTGAPGAAAAEVDARALDEVVRFTSELIRIDTSNYGGGSCKERPAAEYAAELLADAGLTPTLLERTPGRTNVVARIPGTDPNAPALLVHGHLDVVPARAEDWSVHPFSGEVRDGVVWGRGAVDMKNMDAMVLALVRYWARAGLRPRRDIVIAFTADEEASAEDGSGFLADRHAVLFEGCTEGISESGAYTVHDGQGRQIYPIAAGERGTAWLKLTARGRAGHGSRVNDDNAVTRLAAAITRIGEYRWPVRLTPTVRAALTELAALYGIEADLDGPDSEVDALITRLGRAGALVAPTVRNSTNPTMLDAGYKVNVIPGEAVAHVDGRCLPGAEEEFRTTLDRLTGPGVEWEFLHREIALQSPVDSPAFAGMRAAVEEFAPEAHVVPFSMAGGTDAKQFSRLGITGYGYSPLKLPADFHYDTLFHGVDERVPVEALHFGVRVLDRFLRTA</sequence>
<organism evidence="8 9">
    <name type="scientific">Streptomyces sulfonofaciens</name>
    <dbReference type="NCBI Taxonomy" id="68272"/>
    <lineage>
        <taxon>Bacteria</taxon>
        <taxon>Bacillati</taxon>
        <taxon>Actinomycetota</taxon>
        <taxon>Actinomycetes</taxon>
        <taxon>Kitasatosporales</taxon>
        <taxon>Streptomycetaceae</taxon>
        <taxon>Streptomyces</taxon>
    </lineage>
</organism>
<keyword evidence="5" id="KW-0862">Zinc</keyword>
<feature type="region of interest" description="Disordered" evidence="6">
    <location>
        <begin position="1"/>
        <end position="35"/>
    </location>
</feature>
<gene>
    <name evidence="8" type="ORF">GCM10018793_54140</name>
</gene>
<dbReference type="InterPro" id="IPR011650">
    <property type="entry name" value="Peptidase_M20_dimer"/>
</dbReference>
<dbReference type="CDD" id="cd05675">
    <property type="entry name" value="M20_yscS_like"/>
    <property type="match status" value="1"/>
</dbReference>
<protein>
    <recommendedName>
        <fullName evidence="7">Peptidase M20 dimerisation domain-containing protein</fullName>
    </recommendedName>
</protein>
<accession>A0A919GIS1</accession>
<evidence type="ECO:0000256" key="3">
    <source>
        <dbReference type="ARBA" id="ARBA00022723"/>
    </source>
</evidence>
<dbReference type="FunFam" id="3.40.630.10:FF:000023">
    <property type="entry name" value="M20/M25/M40 family metallo-hydrolase"/>
    <property type="match status" value="1"/>
</dbReference>
<dbReference type="Pfam" id="PF07687">
    <property type="entry name" value="M20_dimer"/>
    <property type="match status" value="1"/>
</dbReference>
<dbReference type="InterPro" id="IPR002933">
    <property type="entry name" value="Peptidase_M20"/>
</dbReference>
<dbReference type="PIRSF" id="PIRSF036696">
    <property type="entry name" value="ACY-1"/>
    <property type="match status" value="1"/>
</dbReference>
<comment type="cofactor">
    <cofactor evidence="1">
        <name>Zn(2+)</name>
        <dbReference type="ChEBI" id="CHEBI:29105"/>
    </cofactor>
</comment>
<dbReference type="InterPro" id="IPR001261">
    <property type="entry name" value="ArgE/DapE_CS"/>
</dbReference>
<dbReference type="AlphaFoldDB" id="A0A919GIS1"/>
<evidence type="ECO:0000256" key="4">
    <source>
        <dbReference type="ARBA" id="ARBA00022801"/>
    </source>
</evidence>
<keyword evidence="4" id="KW-0378">Hydrolase</keyword>
<dbReference type="InterPro" id="IPR036264">
    <property type="entry name" value="Bact_exopeptidase_dim_dom"/>
</dbReference>
<dbReference type="Gene3D" id="3.30.70.360">
    <property type="match status" value="1"/>
</dbReference>
<dbReference type="PROSITE" id="PS00758">
    <property type="entry name" value="ARGE_DAPE_CPG2_1"/>
    <property type="match status" value="1"/>
</dbReference>
<dbReference type="PROSITE" id="PS00759">
    <property type="entry name" value="ARGE_DAPE_CPG2_2"/>
    <property type="match status" value="1"/>
</dbReference>
<dbReference type="PANTHER" id="PTHR43808">
    <property type="entry name" value="ACETYLORNITHINE DEACETYLASE"/>
    <property type="match status" value="1"/>
</dbReference>
<comment type="caution">
    <text evidence="8">The sequence shown here is derived from an EMBL/GenBank/DDBJ whole genome shotgun (WGS) entry which is preliminary data.</text>
</comment>
<dbReference type="Pfam" id="PF01546">
    <property type="entry name" value="Peptidase_M20"/>
    <property type="match status" value="1"/>
</dbReference>
<proteinExistence type="inferred from homology"/>
<comment type="similarity">
    <text evidence="2">Belongs to the peptidase M20A family.</text>
</comment>
<evidence type="ECO:0000256" key="5">
    <source>
        <dbReference type="ARBA" id="ARBA00022833"/>
    </source>
</evidence>
<dbReference type="InterPro" id="IPR050072">
    <property type="entry name" value="Peptidase_M20A"/>
</dbReference>
<dbReference type="NCBIfam" id="NF005913">
    <property type="entry name" value="PRK07906.1"/>
    <property type="match status" value="1"/>
</dbReference>
<evidence type="ECO:0000256" key="1">
    <source>
        <dbReference type="ARBA" id="ARBA00001947"/>
    </source>
</evidence>
<feature type="domain" description="Peptidase M20 dimerisation" evidence="7">
    <location>
        <begin position="244"/>
        <end position="372"/>
    </location>
</feature>
<reference evidence="8" key="1">
    <citation type="journal article" date="2014" name="Int. J. Syst. Evol. Microbiol.">
        <title>Complete genome sequence of Corynebacterium casei LMG S-19264T (=DSM 44701T), isolated from a smear-ripened cheese.</title>
        <authorList>
            <consortium name="US DOE Joint Genome Institute (JGI-PGF)"/>
            <person name="Walter F."/>
            <person name="Albersmeier A."/>
            <person name="Kalinowski J."/>
            <person name="Ruckert C."/>
        </authorList>
    </citation>
    <scope>NUCLEOTIDE SEQUENCE</scope>
    <source>
        <strain evidence="8">JCM 5069</strain>
    </source>
</reference>
<keyword evidence="9" id="KW-1185">Reference proteome</keyword>
<evidence type="ECO:0000259" key="7">
    <source>
        <dbReference type="Pfam" id="PF07687"/>
    </source>
</evidence>
<dbReference type="Gene3D" id="3.40.630.10">
    <property type="entry name" value="Zn peptidases"/>
    <property type="match status" value="1"/>
</dbReference>
<reference evidence="8" key="2">
    <citation type="submission" date="2020-09" db="EMBL/GenBank/DDBJ databases">
        <authorList>
            <person name="Sun Q."/>
            <person name="Ohkuma M."/>
        </authorList>
    </citation>
    <scope>NUCLEOTIDE SEQUENCE</scope>
    <source>
        <strain evidence="8">JCM 5069</strain>
    </source>
</reference>
<dbReference type="Proteomes" id="UP000603708">
    <property type="component" value="Unassembled WGS sequence"/>
</dbReference>
<dbReference type="GO" id="GO:0016787">
    <property type="term" value="F:hydrolase activity"/>
    <property type="evidence" value="ECO:0007669"/>
    <property type="project" value="UniProtKB-KW"/>
</dbReference>
<dbReference type="RefSeq" id="WP_189936447.1">
    <property type="nucleotide sequence ID" value="NZ_BNCD01000019.1"/>
</dbReference>
<dbReference type="GO" id="GO:0046872">
    <property type="term" value="F:metal ion binding"/>
    <property type="evidence" value="ECO:0007669"/>
    <property type="project" value="UniProtKB-KW"/>
</dbReference>
<name>A0A919GIS1_9ACTN</name>
<dbReference type="SUPFAM" id="SSF55031">
    <property type="entry name" value="Bacterial exopeptidase dimerisation domain"/>
    <property type="match status" value="1"/>
</dbReference>